<protein>
    <recommendedName>
        <fullName evidence="5">NADH-quinone oxidoreductase subunit N</fullName>
        <ecNumber evidence="5">7.1.1.-</ecNumber>
    </recommendedName>
    <alternativeName>
        <fullName evidence="5">NADH dehydrogenase I subunit N</fullName>
    </alternativeName>
    <alternativeName>
        <fullName evidence="5">NDH-1 subunit N</fullName>
    </alternativeName>
</protein>
<feature type="domain" description="NADH:quinone oxidoreductase/Mrp antiporter transmembrane" evidence="7">
    <location>
        <begin position="137"/>
        <end position="420"/>
    </location>
</feature>
<dbReference type="GO" id="GO:0050136">
    <property type="term" value="F:NADH dehydrogenase (quinone) (non-electrogenic) activity"/>
    <property type="evidence" value="ECO:0007669"/>
    <property type="project" value="UniProtKB-UniRule"/>
</dbReference>
<evidence type="ECO:0000256" key="3">
    <source>
        <dbReference type="ARBA" id="ARBA00022989"/>
    </source>
</evidence>
<keyword evidence="5" id="KW-1278">Translocase</keyword>
<feature type="transmembrane region" description="Helical" evidence="5">
    <location>
        <begin position="285"/>
        <end position="304"/>
    </location>
</feature>
<comment type="subcellular location">
    <subcellularLocation>
        <location evidence="5">Cell membrane</location>
        <topology evidence="5">Multi-pass membrane protein</topology>
    </subcellularLocation>
    <subcellularLocation>
        <location evidence="1">Endomembrane system</location>
        <topology evidence="1">Multi-pass membrane protein</topology>
    </subcellularLocation>
    <subcellularLocation>
        <location evidence="6">Membrane</location>
        <topology evidence="6">Multi-pass membrane protein</topology>
    </subcellularLocation>
</comment>
<dbReference type="InterPro" id="IPR001750">
    <property type="entry name" value="ND/Mrp_TM"/>
</dbReference>
<dbReference type="PANTHER" id="PTHR22773">
    <property type="entry name" value="NADH DEHYDROGENASE"/>
    <property type="match status" value="1"/>
</dbReference>
<dbReference type="EMBL" id="UGYW01000001">
    <property type="protein sequence ID" value="SUI96887.1"/>
    <property type="molecule type" value="Genomic_DNA"/>
</dbReference>
<feature type="transmembrane region" description="Helical" evidence="5">
    <location>
        <begin position="115"/>
        <end position="133"/>
    </location>
</feature>
<evidence type="ECO:0000256" key="6">
    <source>
        <dbReference type="RuleBase" id="RU000320"/>
    </source>
</evidence>
<feature type="transmembrane region" description="Helical" evidence="5">
    <location>
        <begin position="380"/>
        <end position="403"/>
    </location>
</feature>
<dbReference type="GO" id="GO:0012505">
    <property type="term" value="C:endomembrane system"/>
    <property type="evidence" value="ECO:0007669"/>
    <property type="project" value="UniProtKB-SubCell"/>
</dbReference>
<proteinExistence type="inferred from homology"/>
<reference evidence="8 9" key="1">
    <citation type="submission" date="2018-06" db="EMBL/GenBank/DDBJ databases">
        <authorList>
            <consortium name="Pathogen Informatics"/>
            <person name="Doyle S."/>
        </authorList>
    </citation>
    <scope>NUCLEOTIDE SEQUENCE [LARGE SCALE GENOMIC DNA]</scope>
    <source>
        <strain evidence="8 9">NCTC11388</strain>
    </source>
</reference>
<sequence>MESNNLSNILDHVIGSVSVLGPEIALILTFVLSICASLFTDRIWKQSSFAISVAGIACTIYALCQQSGQELPPAFFEMISIDQFSVYARLLIAVASLVLLLFIQQYFSYYSYRKRSADIYPVLIASIIGMNVLTMTNNWLLVFISIEILSIASYVMVGFLSQKRKESEAAMKYVLFGSVCAAVMLYGLSLLYGFSGSLTFNSTDHIKGLIDAPETIVSIALLFIFTGIGFKLSFVPFHIWSPDVYQGAPTPVTAFLATVPKIAVVVFLTRIYTAWSDTPFYFSDFFYYILIISAIATMLIGNLAALRQTDIKRMMAYSSIGHTGILLMMVLVYTSHQPQVLMYYLIVYTLMNLASFIFIDQLERINGNTEITSYAGLGKVYPVLFVSFTIVLISLIGLPPTAGFVGKLLIFSSVFEVYQQDNYALLMILLIVGALTAVISLFFYFKIPLQGFLRTAEQEVTKPLKWSPLLVIAVICTFLILILGIFPDMLLDRLL</sequence>
<evidence type="ECO:0000313" key="8">
    <source>
        <dbReference type="EMBL" id="SUI96887.1"/>
    </source>
</evidence>
<evidence type="ECO:0000256" key="5">
    <source>
        <dbReference type="HAMAP-Rule" id="MF_00445"/>
    </source>
</evidence>
<accession>A0A380B912</accession>
<feature type="transmembrane region" description="Helical" evidence="5">
    <location>
        <begin position="466"/>
        <end position="486"/>
    </location>
</feature>
<evidence type="ECO:0000313" key="9">
    <source>
        <dbReference type="Proteomes" id="UP000254893"/>
    </source>
</evidence>
<dbReference type="Proteomes" id="UP000254893">
    <property type="component" value="Unassembled WGS sequence"/>
</dbReference>
<dbReference type="EC" id="7.1.1.-" evidence="5"/>
<comment type="subunit">
    <text evidence="5">NDH-1 is composed of 14 different subunits. Subunits NuoA, H, J, K, L, M, N constitute the membrane sector of the complex.</text>
</comment>
<gene>
    <name evidence="8" type="primary">nuoN_1</name>
    <name evidence="5" type="synonym">nuoN</name>
    <name evidence="8" type="ORF">NCTC11388_00201</name>
</gene>
<feature type="transmembrane region" description="Helical" evidence="5">
    <location>
        <begin position="47"/>
        <end position="64"/>
    </location>
</feature>
<keyword evidence="5" id="KW-0813">Transport</keyword>
<dbReference type="GO" id="GO:0048038">
    <property type="term" value="F:quinone binding"/>
    <property type="evidence" value="ECO:0007669"/>
    <property type="project" value="UniProtKB-KW"/>
</dbReference>
<keyword evidence="4 5" id="KW-0472">Membrane</keyword>
<dbReference type="GO" id="GO:0005886">
    <property type="term" value="C:plasma membrane"/>
    <property type="evidence" value="ECO:0007669"/>
    <property type="project" value="UniProtKB-SubCell"/>
</dbReference>
<name>A0A380B912_SPHSI</name>
<comment type="function">
    <text evidence="5">NDH-1 shuttles electrons from NADH, via FMN and iron-sulfur (Fe-S) centers, to quinones in the respiratory chain. The immediate electron acceptor for the enzyme in this species is believed to be a menaquinone. Couples the redox reaction to proton translocation (for every two electrons transferred, four hydrogen ions are translocated across the cytoplasmic membrane), and thus conserves the redox energy in a proton gradient.</text>
</comment>
<dbReference type="GO" id="GO:0008137">
    <property type="term" value="F:NADH dehydrogenase (ubiquinone) activity"/>
    <property type="evidence" value="ECO:0007669"/>
    <property type="project" value="InterPro"/>
</dbReference>
<feature type="transmembrane region" description="Helical" evidence="5">
    <location>
        <begin position="173"/>
        <end position="195"/>
    </location>
</feature>
<feature type="transmembrane region" description="Helical" evidence="5">
    <location>
        <begin position="139"/>
        <end position="161"/>
    </location>
</feature>
<dbReference type="RefSeq" id="WP_115168749.1">
    <property type="nucleotide sequence ID" value="NZ_UGYW01000001.1"/>
</dbReference>
<dbReference type="AlphaFoldDB" id="A0A380B912"/>
<keyword evidence="3 5" id="KW-1133">Transmembrane helix</keyword>
<feature type="transmembrane region" description="Helical" evidence="5">
    <location>
        <begin position="423"/>
        <end position="445"/>
    </location>
</feature>
<keyword evidence="5" id="KW-0520">NAD</keyword>
<feature type="transmembrane region" description="Helical" evidence="5">
    <location>
        <begin position="316"/>
        <end position="335"/>
    </location>
</feature>
<comment type="catalytic activity">
    <reaction evidence="5">
        <text>a quinone + NADH + 5 H(+)(in) = a quinol + NAD(+) + 4 H(+)(out)</text>
        <dbReference type="Rhea" id="RHEA:57888"/>
        <dbReference type="ChEBI" id="CHEBI:15378"/>
        <dbReference type="ChEBI" id="CHEBI:24646"/>
        <dbReference type="ChEBI" id="CHEBI:57540"/>
        <dbReference type="ChEBI" id="CHEBI:57945"/>
        <dbReference type="ChEBI" id="CHEBI:132124"/>
    </reaction>
</comment>
<dbReference type="HAMAP" id="MF_00445">
    <property type="entry name" value="NDH1_NuoN_1"/>
    <property type="match status" value="1"/>
</dbReference>
<evidence type="ECO:0000256" key="1">
    <source>
        <dbReference type="ARBA" id="ARBA00004127"/>
    </source>
</evidence>
<comment type="similarity">
    <text evidence="5">Belongs to the complex I subunit 2 family.</text>
</comment>
<evidence type="ECO:0000256" key="4">
    <source>
        <dbReference type="ARBA" id="ARBA00023136"/>
    </source>
</evidence>
<feature type="transmembrane region" description="Helical" evidence="5">
    <location>
        <begin position="341"/>
        <end position="359"/>
    </location>
</feature>
<evidence type="ECO:0000256" key="2">
    <source>
        <dbReference type="ARBA" id="ARBA00022692"/>
    </source>
</evidence>
<feature type="transmembrane region" description="Helical" evidence="5">
    <location>
        <begin position="20"/>
        <end position="40"/>
    </location>
</feature>
<keyword evidence="2 5" id="KW-0812">Transmembrane</keyword>
<organism evidence="8 9">
    <name type="scientific">Sphingobacterium spiritivorum</name>
    <name type="common">Flavobacterium spiritivorum</name>
    <dbReference type="NCBI Taxonomy" id="258"/>
    <lineage>
        <taxon>Bacteria</taxon>
        <taxon>Pseudomonadati</taxon>
        <taxon>Bacteroidota</taxon>
        <taxon>Sphingobacteriia</taxon>
        <taxon>Sphingobacteriales</taxon>
        <taxon>Sphingobacteriaceae</taxon>
        <taxon>Sphingobacterium</taxon>
    </lineage>
</organism>
<keyword evidence="8" id="KW-0560">Oxidoreductase</keyword>
<keyword evidence="5" id="KW-0874">Quinone</keyword>
<feature type="transmembrane region" description="Helical" evidence="5">
    <location>
        <begin position="252"/>
        <end position="273"/>
    </location>
</feature>
<feature type="transmembrane region" description="Helical" evidence="5">
    <location>
        <begin position="84"/>
        <end position="103"/>
    </location>
</feature>
<keyword evidence="5" id="KW-1003">Cell membrane</keyword>
<dbReference type="InterPro" id="IPR010096">
    <property type="entry name" value="NADH-Q_OxRdtase_suN/2"/>
</dbReference>
<evidence type="ECO:0000259" key="7">
    <source>
        <dbReference type="Pfam" id="PF00361"/>
    </source>
</evidence>
<dbReference type="GO" id="GO:0042773">
    <property type="term" value="P:ATP synthesis coupled electron transport"/>
    <property type="evidence" value="ECO:0007669"/>
    <property type="project" value="InterPro"/>
</dbReference>
<dbReference type="Pfam" id="PF00361">
    <property type="entry name" value="Proton_antipo_M"/>
    <property type="match status" value="1"/>
</dbReference>
<feature type="transmembrane region" description="Helical" evidence="5">
    <location>
        <begin position="215"/>
        <end position="240"/>
    </location>
</feature>